<sequence length="435" mass="49624">MADYSSQALESTIELAARTLQAGTLTTQTKHEDEIFSYGKDENLATNEEDYLQEEEEGFPVETDRCYICRGQGHWSQSCSYNRPKYQNRYKTISTTRARGKLLPKIKQFRNPNFSSQQLYRPTSNLNQTHQLRTHGKVFATEEEKLQADNPEDAYHYEDGFFNTDENHLQDSISLDYGSNSSWISRSRVDNTITFPSSNPTIIKGLEHQPAASIDQDAIVNIFLPSVISLGPICCGVVPENLFPGHIVFGRTLFHAFGILTKDDGSVQFLRAQGKPILEKFAQGTVFMVNSQPHSVDENFVKIASIIREFYKTYPLVFKFDPKIHQRTVKSTTVEHHIEREPNRPIKIPARLYSPAQCKAINEFLDSALKRNLIQKSKSPWAAPALLAPKKAGTWRFFIDYYHLNHVTKKHAFPLPNIQDELQKTAEKNTTAHLI</sequence>
<organism evidence="1 2">
    <name type="scientific">Golovinomyces cichoracearum</name>
    <dbReference type="NCBI Taxonomy" id="62708"/>
    <lineage>
        <taxon>Eukaryota</taxon>
        <taxon>Fungi</taxon>
        <taxon>Dikarya</taxon>
        <taxon>Ascomycota</taxon>
        <taxon>Pezizomycotina</taxon>
        <taxon>Leotiomycetes</taxon>
        <taxon>Erysiphales</taxon>
        <taxon>Erysiphaceae</taxon>
        <taxon>Golovinomyces</taxon>
    </lineage>
</organism>
<dbReference type="InterPro" id="IPR053134">
    <property type="entry name" value="RNA-dir_DNA_polymerase"/>
</dbReference>
<dbReference type="EMBL" id="MCBQ01017538">
    <property type="protein sequence ID" value="RKF59357.1"/>
    <property type="molecule type" value="Genomic_DNA"/>
</dbReference>
<dbReference type="Gene3D" id="3.10.10.10">
    <property type="entry name" value="HIV Type 1 Reverse Transcriptase, subunit A, domain 1"/>
    <property type="match status" value="1"/>
</dbReference>
<keyword evidence="2" id="KW-1185">Reference proteome</keyword>
<dbReference type="GO" id="GO:0003676">
    <property type="term" value="F:nucleic acid binding"/>
    <property type="evidence" value="ECO:0007669"/>
    <property type="project" value="InterPro"/>
</dbReference>
<accession>A0A420HPM6</accession>
<dbReference type="InterPro" id="IPR043502">
    <property type="entry name" value="DNA/RNA_pol_sf"/>
</dbReference>
<dbReference type="GO" id="GO:0008270">
    <property type="term" value="F:zinc ion binding"/>
    <property type="evidence" value="ECO:0007669"/>
    <property type="project" value="InterPro"/>
</dbReference>
<dbReference type="Proteomes" id="UP000283383">
    <property type="component" value="Unassembled WGS sequence"/>
</dbReference>
<evidence type="ECO:0008006" key="3">
    <source>
        <dbReference type="Google" id="ProtNLM"/>
    </source>
</evidence>
<reference evidence="1 2" key="1">
    <citation type="journal article" date="2018" name="BMC Genomics">
        <title>Comparative genome analyses reveal sequence features reflecting distinct modes of host-adaptation between dicot and monocot powdery mildew.</title>
        <authorList>
            <person name="Wu Y."/>
            <person name="Ma X."/>
            <person name="Pan Z."/>
            <person name="Kale S.D."/>
            <person name="Song Y."/>
            <person name="King H."/>
            <person name="Zhang Q."/>
            <person name="Presley C."/>
            <person name="Deng X."/>
            <person name="Wei C.I."/>
            <person name="Xiao S."/>
        </authorList>
    </citation>
    <scope>NUCLEOTIDE SEQUENCE [LARGE SCALE GENOMIC DNA]</scope>
    <source>
        <strain evidence="1">UMSG3</strain>
    </source>
</reference>
<dbReference type="STRING" id="62708.A0A420HPM6"/>
<dbReference type="PANTHER" id="PTHR24559:SF444">
    <property type="entry name" value="REVERSE TRANSCRIPTASE DOMAIN-CONTAINING PROTEIN"/>
    <property type="match status" value="1"/>
</dbReference>
<comment type="caution">
    <text evidence="1">The sequence shown here is derived from an EMBL/GenBank/DDBJ whole genome shotgun (WGS) entry which is preliminary data.</text>
</comment>
<dbReference type="InterPro" id="IPR036875">
    <property type="entry name" value="Znf_CCHC_sf"/>
</dbReference>
<protein>
    <recommendedName>
        <fullName evidence="3">CCHC-type domain-containing protein</fullName>
    </recommendedName>
</protein>
<name>A0A420HPM6_9PEZI</name>
<gene>
    <name evidence="1" type="ORF">GcM3_175019</name>
</gene>
<evidence type="ECO:0000313" key="1">
    <source>
        <dbReference type="EMBL" id="RKF59357.1"/>
    </source>
</evidence>
<dbReference type="SUPFAM" id="SSF56672">
    <property type="entry name" value="DNA/RNA polymerases"/>
    <property type="match status" value="1"/>
</dbReference>
<dbReference type="Gene3D" id="4.10.60.10">
    <property type="entry name" value="Zinc finger, CCHC-type"/>
    <property type="match status" value="1"/>
</dbReference>
<dbReference type="SUPFAM" id="SSF57756">
    <property type="entry name" value="Retrovirus zinc finger-like domains"/>
    <property type="match status" value="1"/>
</dbReference>
<dbReference type="PANTHER" id="PTHR24559">
    <property type="entry name" value="TRANSPOSON TY3-I GAG-POL POLYPROTEIN"/>
    <property type="match status" value="1"/>
</dbReference>
<evidence type="ECO:0000313" key="2">
    <source>
        <dbReference type="Proteomes" id="UP000283383"/>
    </source>
</evidence>
<dbReference type="AlphaFoldDB" id="A0A420HPM6"/>
<proteinExistence type="predicted"/>